<dbReference type="Proteomes" id="UP000266861">
    <property type="component" value="Unassembled WGS sequence"/>
</dbReference>
<evidence type="ECO:0000313" key="2">
    <source>
        <dbReference type="Proteomes" id="UP000266861"/>
    </source>
</evidence>
<protein>
    <submittedName>
        <fullName evidence="1">Uncharacterized protein</fullName>
    </submittedName>
</protein>
<keyword evidence="2" id="KW-1185">Reference proteome</keyword>
<name>A0A397JCU9_9GLOM</name>
<dbReference type="AlphaFoldDB" id="A0A397JCU9"/>
<evidence type="ECO:0000313" key="1">
    <source>
        <dbReference type="EMBL" id="RHZ85397.1"/>
    </source>
</evidence>
<comment type="caution">
    <text evidence="1">The sequence shown here is derived from an EMBL/GenBank/DDBJ whole genome shotgun (WGS) entry which is preliminary data.</text>
</comment>
<proteinExistence type="predicted"/>
<accession>A0A397JCU9</accession>
<gene>
    <name evidence="1" type="ORF">Glove_66g21</name>
</gene>
<organism evidence="1 2">
    <name type="scientific">Diversispora epigaea</name>
    <dbReference type="NCBI Taxonomy" id="1348612"/>
    <lineage>
        <taxon>Eukaryota</taxon>
        <taxon>Fungi</taxon>
        <taxon>Fungi incertae sedis</taxon>
        <taxon>Mucoromycota</taxon>
        <taxon>Glomeromycotina</taxon>
        <taxon>Glomeromycetes</taxon>
        <taxon>Diversisporales</taxon>
        <taxon>Diversisporaceae</taxon>
        <taxon>Diversispora</taxon>
    </lineage>
</organism>
<sequence length="110" mass="13425">MQQQLEDQRTKIEKFKKQLQKAYEDIAAIHNLYDKRCKKNKIFIGQQNSQFINQQEHIEVINKIANTKCELLFNDIELLIKDNKRFSIEFYDIRLYKKKMTLYMVKNILH</sequence>
<dbReference type="OrthoDB" id="2435337at2759"/>
<reference evidence="1 2" key="1">
    <citation type="submission" date="2018-08" db="EMBL/GenBank/DDBJ databases">
        <title>Genome and evolution of the arbuscular mycorrhizal fungus Diversispora epigaea (formerly Glomus versiforme) and its bacterial endosymbionts.</title>
        <authorList>
            <person name="Sun X."/>
            <person name="Fei Z."/>
            <person name="Harrison M."/>
        </authorList>
    </citation>
    <scope>NUCLEOTIDE SEQUENCE [LARGE SCALE GENOMIC DNA]</scope>
    <source>
        <strain evidence="1 2">IT104</strain>
    </source>
</reference>
<dbReference type="EMBL" id="PQFF01000063">
    <property type="protein sequence ID" value="RHZ85397.1"/>
    <property type="molecule type" value="Genomic_DNA"/>
</dbReference>